<dbReference type="Proteomes" id="UP000012174">
    <property type="component" value="Unassembled WGS sequence"/>
</dbReference>
<dbReference type="SUPFAM" id="SSF51735">
    <property type="entry name" value="NAD(P)-binding Rossmann-fold domains"/>
    <property type="match status" value="1"/>
</dbReference>
<protein>
    <submittedName>
        <fullName evidence="4">Putative-like protein</fullName>
    </submittedName>
</protein>
<dbReference type="Gene3D" id="3.40.50.720">
    <property type="entry name" value="NAD(P)-binding Rossmann-like Domain"/>
    <property type="match status" value="1"/>
</dbReference>
<dbReference type="OrthoDB" id="419598at2759"/>
<keyword evidence="5" id="KW-1185">Reference proteome</keyword>
<keyword evidence="2" id="KW-0560">Oxidoreductase</keyword>
<evidence type="ECO:0000256" key="2">
    <source>
        <dbReference type="ARBA" id="ARBA00023002"/>
    </source>
</evidence>
<dbReference type="PANTHER" id="PTHR47706:SF9">
    <property type="entry name" value="NMRA-LIKE DOMAIN-CONTAINING PROTEIN-RELATED"/>
    <property type="match status" value="1"/>
</dbReference>
<dbReference type="GO" id="GO:0016491">
    <property type="term" value="F:oxidoreductase activity"/>
    <property type="evidence" value="ECO:0007669"/>
    <property type="project" value="UniProtKB-KW"/>
</dbReference>
<feature type="domain" description="NmrA-like" evidence="3">
    <location>
        <begin position="2"/>
        <end position="231"/>
    </location>
</feature>
<dbReference type="EMBL" id="KB705795">
    <property type="protein sequence ID" value="EMR70730.1"/>
    <property type="molecule type" value="Genomic_DNA"/>
</dbReference>
<proteinExistence type="predicted"/>
<evidence type="ECO:0000313" key="5">
    <source>
        <dbReference type="Proteomes" id="UP000012174"/>
    </source>
</evidence>
<evidence type="ECO:0000256" key="1">
    <source>
        <dbReference type="ARBA" id="ARBA00022857"/>
    </source>
</evidence>
<organism evidence="4 5">
    <name type="scientific">Eutypa lata (strain UCR-EL1)</name>
    <name type="common">Grapevine dieback disease fungus</name>
    <name type="synonym">Eutypa armeniacae</name>
    <dbReference type="NCBI Taxonomy" id="1287681"/>
    <lineage>
        <taxon>Eukaryota</taxon>
        <taxon>Fungi</taxon>
        <taxon>Dikarya</taxon>
        <taxon>Ascomycota</taxon>
        <taxon>Pezizomycotina</taxon>
        <taxon>Sordariomycetes</taxon>
        <taxon>Xylariomycetidae</taxon>
        <taxon>Xylariales</taxon>
        <taxon>Diatrypaceae</taxon>
        <taxon>Eutypa</taxon>
    </lineage>
</organism>
<dbReference type="OMA" id="HAASWNF"/>
<evidence type="ECO:0000313" key="4">
    <source>
        <dbReference type="EMBL" id="EMR70730.1"/>
    </source>
</evidence>
<keyword evidence="1" id="KW-0521">NADP</keyword>
<dbReference type="HOGENOM" id="CLU_079104_2_0_1"/>
<reference evidence="5" key="1">
    <citation type="journal article" date="2013" name="Genome Announc.">
        <title>Draft genome sequence of the grapevine dieback fungus Eutypa lata UCR-EL1.</title>
        <authorList>
            <person name="Blanco-Ulate B."/>
            <person name="Rolshausen P.E."/>
            <person name="Cantu D."/>
        </authorList>
    </citation>
    <scope>NUCLEOTIDE SEQUENCE [LARGE SCALE GENOMIC DNA]</scope>
    <source>
        <strain evidence="5">UCR-EL1</strain>
    </source>
</reference>
<dbReference type="KEGG" id="ela:UCREL1_2238"/>
<dbReference type="InterPro" id="IPR036291">
    <property type="entry name" value="NAD(P)-bd_dom_sf"/>
</dbReference>
<dbReference type="eggNOG" id="ENOG502S5YP">
    <property type="taxonomic scope" value="Eukaryota"/>
</dbReference>
<dbReference type="InterPro" id="IPR051609">
    <property type="entry name" value="NmrA/Isoflavone_reductase-like"/>
</dbReference>
<evidence type="ECO:0000259" key="3">
    <source>
        <dbReference type="Pfam" id="PF05368"/>
    </source>
</evidence>
<dbReference type="InterPro" id="IPR008030">
    <property type="entry name" value="NmrA-like"/>
</dbReference>
<dbReference type="PANTHER" id="PTHR47706">
    <property type="entry name" value="NMRA-LIKE FAMILY PROTEIN"/>
    <property type="match status" value="1"/>
</dbReference>
<dbReference type="AlphaFoldDB" id="M7TVQ1"/>
<gene>
    <name evidence="4" type="ORF">UCREL1_2238</name>
</gene>
<dbReference type="Pfam" id="PF05368">
    <property type="entry name" value="NmrA"/>
    <property type="match status" value="1"/>
</dbReference>
<sequence length="283" mass="31105">MLVLIAGITGMCGQPLAQAALAKGHRVRGLGRNPDKLALDLSARLEGFAKMKDIYDIAALDRAVQGADAVICAYNPSPELIVEGQILLLRAAERAGVKIFHAASWNMDWTRNRLGDHETYDCYIAFCNHARISSPINPLYAFTGTILEWELQQTYRPKTLDGPGRIARYFGTGRGRLPWTSADDLAAYTIEAISSPTSSDGGFYRVHSFRASVLELADAYEKVRGGGVEIKRACLGSAEELEAMLRRARKEVPPYRHAEYVGLAYAKYMLDGIVQDAIALDHA</sequence>
<accession>M7TVQ1</accession>
<name>M7TVQ1_EUTLA</name>